<feature type="domain" description="HTH IS21-type" evidence="5">
    <location>
        <begin position="5"/>
        <end position="68"/>
    </location>
</feature>
<keyword evidence="4" id="KW-0233">DNA recombination</keyword>
<dbReference type="InterPro" id="IPR012337">
    <property type="entry name" value="RNaseH-like_sf"/>
</dbReference>
<dbReference type="SUPFAM" id="SSF53098">
    <property type="entry name" value="Ribonuclease H-like"/>
    <property type="match status" value="1"/>
</dbReference>
<organism evidence="7 8">
    <name type="scientific">Frisingicoccus caecimuris</name>
    <dbReference type="NCBI Taxonomy" id="1796636"/>
    <lineage>
        <taxon>Bacteria</taxon>
        <taxon>Bacillati</taxon>
        <taxon>Bacillota</taxon>
        <taxon>Clostridia</taxon>
        <taxon>Lachnospirales</taxon>
        <taxon>Lachnospiraceae</taxon>
        <taxon>Frisingicoccus</taxon>
    </lineage>
</organism>
<feature type="domain" description="Integrase catalytic" evidence="6">
    <location>
        <begin position="123"/>
        <end position="291"/>
    </location>
</feature>
<dbReference type="Pfam" id="PF22483">
    <property type="entry name" value="Mu-transpos_C_2"/>
    <property type="match status" value="1"/>
</dbReference>
<evidence type="ECO:0000259" key="5">
    <source>
        <dbReference type="PROSITE" id="PS50531"/>
    </source>
</evidence>
<dbReference type="Gene3D" id="1.10.10.60">
    <property type="entry name" value="Homeodomain-like"/>
    <property type="match status" value="1"/>
</dbReference>
<evidence type="ECO:0000259" key="6">
    <source>
        <dbReference type="PROSITE" id="PS50994"/>
    </source>
</evidence>
<proteinExistence type="inferred from homology"/>
<dbReference type="GO" id="GO:0015074">
    <property type="term" value="P:DNA integration"/>
    <property type="evidence" value="ECO:0007669"/>
    <property type="project" value="InterPro"/>
</dbReference>
<dbReference type="InterPro" id="IPR054353">
    <property type="entry name" value="IstA-like_C"/>
</dbReference>
<evidence type="ECO:0000256" key="3">
    <source>
        <dbReference type="ARBA" id="ARBA00023125"/>
    </source>
</evidence>
<comment type="caution">
    <text evidence="7">The sequence shown here is derived from an EMBL/GenBank/DDBJ whole genome shotgun (WGS) entry which is preliminary data.</text>
</comment>
<dbReference type="AlphaFoldDB" id="A0A4R2LPV9"/>
<dbReference type="PANTHER" id="PTHR35004">
    <property type="entry name" value="TRANSPOSASE RV3428C-RELATED"/>
    <property type="match status" value="1"/>
</dbReference>
<evidence type="ECO:0000313" key="8">
    <source>
        <dbReference type="Proteomes" id="UP000295711"/>
    </source>
</evidence>
<dbReference type="Gene3D" id="3.30.420.10">
    <property type="entry name" value="Ribonuclease H-like superfamily/Ribonuclease H"/>
    <property type="match status" value="1"/>
</dbReference>
<reference evidence="7 8" key="1">
    <citation type="submission" date="2019-03" db="EMBL/GenBank/DDBJ databases">
        <title>Genomic Encyclopedia of Type Strains, Phase IV (KMG-IV): sequencing the most valuable type-strain genomes for metagenomic binning, comparative biology and taxonomic classification.</title>
        <authorList>
            <person name="Goeker M."/>
        </authorList>
    </citation>
    <scope>NUCLEOTIDE SEQUENCE [LARGE SCALE GENOMIC DNA]</scope>
    <source>
        <strain evidence="7 8">DSM 28559</strain>
    </source>
</reference>
<dbReference type="GO" id="GO:0032196">
    <property type="term" value="P:transposition"/>
    <property type="evidence" value="ECO:0007669"/>
    <property type="project" value="UniProtKB-KW"/>
</dbReference>
<dbReference type="InterPro" id="IPR017894">
    <property type="entry name" value="HTH_IS21_transposase_type"/>
</dbReference>
<dbReference type="OrthoDB" id="3193769at2"/>
<gene>
    <name evidence="7" type="ORF">EV212_1282</name>
</gene>
<dbReference type="GO" id="GO:0006310">
    <property type="term" value="P:DNA recombination"/>
    <property type="evidence" value="ECO:0007669"/>
    <property type="project" value="UniProtKB-KW"/>
</dbReference>
<evidence type="ECO:0000313" key="7">
    <source>
        <dbReference type="EMBL" id="TCO81565.1"/>
    </source>
</evidence>
<dbReference type="InterPro" id="IPR036397">
    <property type="entry name" value="RNaseH_sf"/>
</dbReference>
<protein>
    <submittedName>
        <fullName evidence="7">Transposase</fullName>
    </submittedName>
</protein>
<dbReference type="InterPro" id="IPR001584">
    <property type="entry name" value="Integrase_cat-core"/>
</dbReference>
<name>A0A4R2LPV9_9FIRM</name>
<sequence>MLTMSQINHIKDLSNCGYRISEISEKTGADPKTIRKYLSQDDFSPEPPIVQEKPSKLDPFKPIIHEWLEEDKKHWRKQHHTAQRVYERLIEEHGYTGSYSIVQRYMKKCRSIQTEKANLELIWDPGPAQVDFGEADFYEAGKLCRKKYLTVSFPFSNDGYSQVFGGETAECVCQGLQDIFEFIGGVPPLLIFDNATGVGRRIGDAIHESELFSRFRAHYHFRVRFCNPYSGWEKGNVERKVDYNRSNLFVPVPHFTEIEKYNQKLLSRHEKKAAELHYKKQVPIGELFEEDRKALLMLPPKRFNVCRYEWQKADGYGKVCMDGKHFYSTMPENAHQKVLVGIHAHTIDILTEEGQVITTHRRAFGEGRTDISDYSTTLAVLMKNSGAWGNSGLRRETPDALRAYMDAQPKEKLKDCLRIMNELTNQYGFRAATSAMEMTCARGNINICDASVLAARITGYGIYTPPETGPSLAVYDEAFLKEGGTAS</sequence>
<dbReference type="GO" id="GO:0003677">
    <property type="term" value="F:DNA binding"/>
    <property type="evidence" value="ECO:0007669"/>
    <property type="project" value="UniProtKB-KW"/>
</dbReference>
<dbReference type="PROSITE" id="PS50531">
    <property type="entry name" value="HTH_IS21"/>
    <property type="match status" value="1"/>
</dbReference>
<keyword evidence="8" id="KW-1185">Reference proteome</keyword>
<evidence type="ECO:0000256" key="2">
    <source>
        <dbReference type="ARBA" id="ARBA00022578"/>
    </source>
</evidence>
<dbReference type="EMBL" id="SLXA01000028">
    <property type="protein sequence ID" value="TCO81565.1"/>
    <property type="molecule type" value="Genomic_DNA"/>
</dbReference>
<keyword evidence="3" id="KW-0238">DNA-binding</keyword>
<dbReference type="PROSITE" id="PS50994">
    <property type="entry name" value="INTEGRASE"/>
    <property type="match status" value="1"/>
</dbReference>
<evidence type="ECO:0000256" key="4">
    <source>
        <dbReference type="ARBA" id="ARBA00023172"/>
    </source>
</evidence>
<dbReference type="NCBIfam" id="NF033546">
    <property type="entry name" value="transpos_IS21"/>
    <property type="match status" value="1"/>
</dbReference>
<keyword evidence="2" id="KW-0815">Transposition</keyword>
<dbReference type="Proteomes" id="UP000295711">
    <property type="component" value="Unassembled WGS sequence"/>
</dbReference>
<accession>A0A4R2LPV9</accession>
<evidence type="ECO:0000256" key="1">
    <source>
        <dbReference type="ARBA" id="ARBA00009277"/>
    </source>
</evidence>
<comment type="similarity">
    <text evidence="1">Belongs to the transposase IS21/IS408/IS1162 family.</text>
</comment>